<dbReference type="EMBL" id="LVLJ01003083">
    <property type="protein sequence ID" value="OAE22706.1"/>
    <property type="molecule type" value="Genomic_DNA"/>
</dbReference>
<accession>A0A176VS72</accession>
<name>A0A176VS72_MARPO</name>
<evidence type="ECO:0000313" key="1">
    <source>
        <dbReference type="EMBL" id="OAE22706.1"/>
    </source>
</evidence>
<keyword evidence="2" id="KW-1185">Reference proteome</keyword>
<protein>
    <submittedName>
        <fullName evidence="1">Uncharacterized protein</fullName>
    </submittedName>
</protein>
<comment type="caution">
    <text evidence="1">The sequence shown here is derived from an EMBL/GenBank/DDBJ whole genome shotgun (WGS) entry which is preliminary data.</text>
</comment>
<dbReference type="Proteomes" id="UP000077202">
    <property type="component" value="Unassembled WGS sequence"/>
</dbReference>
<evidence type="ECO:0000313" key="2">
    <source>
        <dbReference type="Proteomes" id="UP000077202"/>
    </source>
</evidence>
<dbReference type="AlphaFoldDB" id="A0A176VS72"/>
<sequence length="186" mass="20754">MGGEGSQYNMHVFVDAAHTNLAERECTTRDFSLFHRSPPEGDAVDGMEENPEPKLELALSEEAIDLLWGWRMCVSRAPDAVRRFVVSVLASLSPLQSSVSSLCPVRPERELAAFFPAEIESCGQLDFFFPKLEPIGQAKGSKPSERRYLLRLIFLKGRFALETFEPNRDVKSTLDMAMSAGRVAKT</sequence>
<proteinExistence type="predicted"/>
<reference evidence="1" key="1">
    <citation type="submission" date="2016-03" db="EMBL/GenBank/DDBJ databases">
        <title>Mechanisms controlling the formation of the plant cell surface in tip-growing cells are functionally conserved among land plants.</title>
        <authorList>
            <person name="Honkanen S."/>
            <person name="Jones V.A."/>
            <person name="Morieri G."/>
            <person name="Champion C."/>
            <person name="Hetherington A.J."/>
            <person name="Kelly S."/>
            <person name="Saint-Marcoux D."/>
            <person name="Proust H."/>
            <person name="Prescott H."/>
            <person name="Dolan L."/>
        </authorList>
    </citation>
    <scope>NUCLEOTIDE SEQUENCE [LARGE SCALE GENOMIC DNA]</scope>
    <source>
        <tissue evidence="1">Whole gametophyte</tissue>
    </source>
</reference>
<organism evidence="1 2">
    <name type="scientific">Marchantia polymorpha subsp. ruderalis</name>
    <dbReference type="NCBI Taxonomy" id="1480154"/>
    <lineage>
        <taxon>Eukaryota</taxon>
        <taxon>Viridiplantae</taxon>
        <taxon>Streptophyta</taxon>
        <taxon>Embryophyta</taxon>
        <taxon>Marchantiophyta</taxon>
        <taxon>Marchantiopsida</taxon>
        <taxon>Marchantiidae</taxon>
        <taxon>Marchantiales</taxon>
        <taxon>Marchantiaceae</taxon>
        <taxon>Marchantia</taxon>
    </lineage>
</organism>
<gene>
    <name evidence="1" type="ORF">AXG93_2675s1400</name>
</gene>